<dbReference type="InterPro" id="IPR029028">
    <property type="entry name" value="Alpha/beta_knot_MTases"/>
</dbReference>
<comment type="subcellular location">
    <subcellularLocation>
        <location evidence="1">Nucleus</location>
        <location evidence="1">Nucleolus</location>
    </subcellularLocation>
</comment>
<evidence type="ECO:0000256" key="2">
    <source>
        <dbReference type="ARBA" id="ARBA00008115"/>
    </source>
</evidence>
<keyword evidence="7" id="KW-0949">S-adenosyl-L-methionine</keyword>
<dbReference type="EMBL" id="PJQY01000623">
    <property type="protein sequence ID" value="PQQ09406.1"/>
    <property type="molecule type" value="Genomic_DNA"/>
</dbReference>
<protein>
    <submittedName>
        <fullName evidence="12">Ribosomal RNA small subunit methyltransferase NEP1-like</fullName>
    </submittedName>
</protein>
<feature type="region of interest" description="Disordered" evidence="11">
    <location>
        <begin position="1"/>
        <end position="35"/>
    </location>
</feature>
<proteinExistence type="inferred from homology"/>
<dbReference type="GO" id="GO:0070475">
    <property type="term" value="P:rRNA base methylation"/>
    <property type="evidence" value="ECO:0007669"/>
    <property type="project" value="InterPro"/>
</dbReference>
<dbReference type="AlphaFoldDB" id="A0A315A5E9"/>
<keyword evidence="8" id="KW-0699">rRNA-binding</keyword>
<evidence type="ECO:0000256" key="8">
    <source>
        <dbReference type="ARBA" id="ARBA00022730"/>
    </source>
</evidence>
<reference evidence="12 13" key="1">
    <citation type="submission" date="2018-02" db="EMBL/GenBank/DDBJ databases">
        <title>Draft genome of wild Prunus yedoensis var. nudiflora.</title>
        <authorList>
            <person name="Baek S."/>
            <person name="Kim J.-H."/>
            <person name="Choi K."/>
            <person name="Kim G.-B."/>
            <person name="Cho A."/>
            <person name="Jang H."/>
            <person name="Shin C.-H."/>
            <person name="Yu H.-J."/>
            <person name="Mun J.-H."/>
        </authorList>
    </citation>
    <scope>NUCLEOTIDE SEQUENCE [LARGE SCALE GENOMIC DNA]</scope>
    <source>
        <strain evidence="13">cv. Jeju island</strain>
        <tissue evidence="12">Leaf</tissue>
    </source>
</reference>
<accession>A0A315A5E9</accession>
<dbReference type="GO" id="GO:0019843">
    <property type="term" value="F:rRNA binding"/>
    <property type="evidence" value="ECO:0007669"/>
    <property type="project" value="UniProtKB-KW"/>
</dbReference>
<dbReference type="CDD" id="cd18088">
    <property type="entry name" value="Nep1-like"/>
    <property type="match status" value="1"/>
</dbReference>
<dbReference type="PANTHER" id="PTHR12636:SF12">
    <property type="entry name" value="RIBOSOMAL RNA SMALL SUBUNIT METHYLTRANSFERASE NEP1-LIKE"/>
    <property type="match status" value="1"/>
</dbReference>
<keyword evidence="3" id="KW-0690">Ribosome biogenesis</keyword>
<comment type="caution">
    <text evidence="12">The sequence shown here is derived from an EMBL/GenBank/DDBJ whole genome shotgun (WGS) entry which is preliminary data.</text>
</comment>
<comment type="similarity">
    <text evidence="2">Belongs to the class IV-like SAM-binding methyltransferase superfamily. RNA methyltransferase NEP1 family.</text>
</comment>
<dbReference type="GO" id="GO:0032040">
    <property type="term" value="C:small-subunit processome"/>
    <property type="evidence" value="ECO:0007669"/>
    <property type="project" value="TreeGrafter"/>
</dbReference>
<dbReference type="Proteomes" id="UP000250321">
    <property type="component" value="Unassembled WGS sequence"/>
</dbReference>
<evidence type="ECO:0000256" key="3">
    <source>
        <dbReference type="ARBA" id="ARBA00022517"/>
    </source>
</evidence>
<evidence type="ECO:0000256" key="5">
    <source>
        <dbReference type="ARBA" id="ARBA00022603"/>
    </source>
</evidence>
<evidence type="ECO:0000313" key="13">
    <source>
        <dbReference type="Proteomes" id="UP000250321"/>
    </source>
</evidence>
<dbReference type="SUPFAM" id="SSF75217">
    <property type="entry name" value="alpha/beta knot"/>
    <property type="match status" value="1"/>
</dbReference>
<dbReference type="Pfam" id="PF03587">
    <property type="entry name" value="EMG1"/>
    <property type="match status" value="1"/>
</dbReference>
<evidence type="ECO:0000256" key="7">
    <source>
        <dbReference type="ARBA" id="ARBA00022691"/>
    </source>
</evidence>
<evidence type="ECO:0000256" key="11">
    <source>
        <dbReference type="SAM" id="MobiDB-lite"/>
    </source>
</evidence>
<evidence type="ECO:0000313" key="12">
    <source>
        <dbReference type="EMBL" id="PQQ09406.1"/>
    </source>
</evidence>
<name>A0A315A5E9_PRUYE</name>
<evidence type="ECO:0000256" key="4">
    <source>
        <dbReference type="ARBA" id="ARBA00022552"/>
    </source>
</evidence>
<evidence type="ECO:0000256" key="1">
    <source>
        <dbReference type="ARBA" id="ARBA00004604"/>
    </source>
</evidence>
<dbReference type="GO" id="GO:0070037">
    <property type="term" value="F:rRNA (pseudouridine) methyltransferase activity"/>
    <property type="evidence" value="ECO:0007669"/>
    <property type="project" value="InterPro"/>
</dbReference>
<evidence type="ECO:0000256" key="9">
    <source>
        <dbReference type="ARBA" id="ARBA00022884"/>
    </source>
</evidence>
<keyword evidence="9" id="KW-0694">RNA-binding</keyword>
<evidence type="ECO:0000256" key="6">
    <source>
        <dbReference type="ARBA" id="ARBA00022679"/>
    </source>
</evidence>
<dbReference type="InterPro" id="IPR029026">
    <property type="entry name" value="tRNA_m1G_MTases_N"/>
</dbReference>
<dbReference type="STRING" id="2094558.A0A315A5E9"/>
<dbReference type="PANTHER" id="PTHR12636">
    <property type="entry name" value="NEP1/MRA1"/>
    <property type="match status" value="1"/>
</dbReference>
<dbReference type="OrthoDB" id="269804at2759"/>
<dbReference type="InterPro" id="IPR005304">
    <property type="entry name" value="Rbsml_bgen_MeTrfase_EMG1/NEP1"/>
</dbReference>
<dbReference type="FunFam" id="3.40.1280.10:FF:000003">
    <property type="entry name" value="Ribosomal RNA small subunit methyltransferase"/>
    <property type="match status" value="1"/>
</dbReference>
<dbReference type="Gene3D" id="3.40.1280.10">
    <property type="match status" value="1"/>
</dbReference>
<gene>
    <name evidence="12" type="ORF">Pyn_38503</name>
</gene>
<keyword evidence="10" id="KW-0539">Nucleus</keyword>
<keyword evidence="5 12" id="KW-0489">Methyltransferase</keyword>
<keyword evidence="13" id="KW-1185">Reference proteome</keyword>
<sequence length="258" mass="29171">MKRRTLGPCSTRNSKSRFGGIKQGEDERNDEDSMYQLPGIPLTPSNQNMNHGVTFVLEKASLVPVFVGRTYQILNPQVHADFLRRKKLDPYKYRPDIVHEALRQIMDTRLCKAGRLHAVYIKTDEGVLIKVEPQATIPESLEKFCYMMSQLLQKLSIKSTGRRGRLLRVVKNPIAQHLPANSLKIGLSMSSQKAVDLRDYVHDVSDNVNLVFVVGAMAHGRIDSENADDIISVSDYPLSSVVCLERISIALERKWNIL</sequence>
<evidence type="ECO:0000256" key="10">
    <source>
        <dbReference type="ARBA" id="ARBA00023242"/>
    </source>
</evidence>
<organism evidence="12 13">
    <name type="scientific">Prunus yedoensis var. nudiflora</name>
    <dbReference type="NCBI Taxonomy" id="2094558"/>
    <lineage>
        <taxon>Eukaryota</taxon>
        <taxon>Viridiplantae</taxon>
        <taxon>Streptophyta</taxon>
        <taxon>Embryophyta</taxon>
        <taxon>Tracheophyta</taxon>
        <taxon>Spermatophyta</taxon>
        <taxon>Magnoliopsida</taxon>
        <taxon>eudicotyledons</taxon>
        <taxon>Gunneridae</taxon>
        <taxon>Pentapetalae</taxon>
        <taxon>rosids</taxon>
        <taxon>fabids</taxon>
        <taxon>Rosales</taxon>
        <taxon>Rosaceae</taxon>
        <taxon>Amygdaloideae</taxon>
        <taxon>Amygdaleae</taxon>
        <taxon>Prunus</taxon>
    </lineage>
</organism>
<keyword evidence="6 12" id="KW-0808">Transferase</keyword>
<keyword evidence="4" id="KW-0698">rRNA processing</keyword>